<dbReference type="PANTHER" id="PTHR11487">
    <property type="entry name" value="THIOESTERASE"/>
    <property type="match status" value="1"/>
</dbReference>
<gene>
    <name evidence="3" type="ORF">GCM10010253_45730</name>
</gene>
<dbReference type="Proteomes" id="UP000659767">
    <property type="component" value="Unassembled WGS sequence"/>
</dbReference>
<dbReference type="SUPFAM" id="SSF53474">
    <property type="entry name" value="alpha/beta-Hydrolases"/>
    <property type="match status" value="1"/>
</dbReference>
<evidence type="ECO:0000259" key="2">
    <source>
        <dbReference type="Pfam" id="PF00975"/>
    </source>
</evidence>
<dbReference type="RefSeq" id="WP_199889007.1">
    <property type="nucleotide sequence ID" value="NZ_BMSZ01000013.1"/>
</dbReference>
<dbReference type="InterPro" id="IPR012223">
    <property type="entry name" value="TEII"/>
</dbReference>
<dbReference type="InterPro" id="IPR001031">
    <property type="entry name" value="Thioesterase"/>
</dbReference>
<dbReference type="PANTHER" id="PTHR11487:SF0">
    <property type="entry name" value="S-ACYL FATTY ACID SYNTHASE THIOESTERASE, MEDIUM CHAIN"/>
    <property type="match status" value="1"/>
</dbReference>
<dbReference type="Pfam" id="PF00975">
    <property type="entry name" value="Thioesterase"/>
    <property type="match status" value="1"/>
</dbReference>
<accession>A0ABQ2TE58</accession>
<protein>
    <submittedName>
        <fullName evidence="3">Thioesterase</fullName>
    </submittedName>
</protein>
<proteinExistence type="inferred from homology"/>
<dbReference type="InterPro" id="IPR029058">
    <property type="entry name" value="AB_hydrolase_fold"/>
</dbReference>
<dbReference type="Gene3D" id="3.40.50.1820">
    <property type="entry name" value="alpha/beta hydrolase"/>
    <property type="match status" value="1"/>
</dbReference>
<name>A0ABQ2TE58_STRBA</name>
<feature type="domain" description="Thioesterase" evidence="2">
    <location>
        <begin position="12"/>
        <end position="229"/>
    </location>
</feature>
<organism evidence="3 4">
    <name type="scientific">Streptomyces badius</name>
    <dbReference type="NCBI Taxonomy" id="1941"/>
    <lineage>
        <taxon>Bacteria</taxon>
        <taxon>Bacillati</taxon>
        <taxon>Actinomycetota</taxon>
        <taxon>Actinomycetes</taxon>
        <taxon>Kitasatosporales</taxon>
        <taxon>Streptomycetaceae</taxon>
        <taxon>Streptomyces</taxon>
    </lineage>
</organism>
<reference evidence="4" key="1">
    <citation type="journal article" date="2019" name="Int. J. Syst. Evol. Microbiol.">
        <title>The Global Catalogue of Microorganisms (GCM) 10K type strain sequencing project: providing services to taxonomists for standard genome sequencing and annotation.</title>
        <authorList>
            <consortium name="The Broad Institute Genomics Platform"/>
            <consortium name="The Broad Institute Genome Sequencing Center for Infectious Disease"/>
            <person name="Wu L."/>
            <person name="Ma J."/>
        </authorList>
    </citation>
    <scope>NUCLEOTIDE SEQUENCE [LARGE SCALE GENOMIC DNA]</scope>
    <source>
        <strain evidence="4">JCM 4350</strain>
    </source>
</reference>
<comment type="caution">
    <text evidence="3">The sequence shown here is derived from an EMBL/GenBank/DDBJ whole genome shotgun (WGS) entry which is preliminary data.</text>
</comment>
<sequence length="257" mass="27840">MHRDEVEGEGFTLVLVHHAGGSAVSFLPLRDFLPADWRLLALEMPGRGAAAGAPAPGTVAELVSLLLPGLSAQLTGPFALFGHSMGALVGYELARGLAELGRPPALLGVSASPAPHLRREHRGFRDLRTQEDLVGFLRDLGGTPSEVLDEPELLEYLTRLLRADLTLLESYSGDSRDVLDVPISIHYGEGDLMAGRDLVSPWAEYSSAGSGIRAWPGGHFYLYDRPAEFAAQWVRDVRASLRLPESRPTVLREASWA</sequence>
<comment type="similarity">
    <text evidence="1">Belongs to the thioesterase family.</text>
</comment>
<evidence type="ECO:0000256" key="1">
    <source>
        <dbReference type="ARBA" id="ARBA00007169"/>
    </source>
</evidence>
<dbReference type="EMBL" id="BMSZ01000013">
    <property type="protein sequence ID" value="GGS65701.1"/>
    <property type="molecule type" value="Genomic_DNA"/>
</dbReference>
<keyword evidence="4" id="KW-1185">Reference proteome</keyword>
<evidence type="ECO:0000313" key="4">
    <source>
        <dbReference type="Proteomes" id="UP000659767"/>
    </source>
</evidence>
<evidence type="ECO:0000313" key="3">
    <source>
        <dbReference type="EMBL" id="GGS65701.1"/>
    </source>
</evidence>